<dbReference type="eggNOG" id="COG0456">
    <property type="taxonomic scope" value="Bacteria"/>
</dbReference>
<dbReference type="SUPFAM" id="SSF55729">
    <property type="entry name" value="Acyl-CoA N-acyltransferases (Nat)"/>
    <property type="match status" value="1"/>
</dbReference>
<name>I0KGU9_9BACT</name>
<dbReference type="Pfam" id="PF13673">
    <property type="entry name" value="Acetyltransf_10"/>
    <property type="match status" value="1"/>
</dbReference>
<organism evidence="4 5">
    <name type="scientific">Fibrella aestuarina BUZ 2</name>
    <dbReference type="NCBI Taxonomy" id="1166018"/>
    <lineage>
        <taxon>Bacteria</taxon>
        <taxon>Pseudomonadati</taxon>
        <taxon>Bacteroidota</taxon>
        <taxon>Cytophagia</taxon>
        <taxon>Cytophagales</taxon>
        <taxon>Spirosomataceae</taxon>
        <taxon>Fibrella</taxon>
    </lineage>
</organism>
<reference evidence="4 5" key="1">
    <citation type="journal article" date="2012" name="J. Bacteriol.">
        <title>Genome Sequence of Fibrella aestuarina BUZ 2T, a Filamentous Marine Bacterium.</title>
        <authorList>
            <person name="Filippini M."/>
            <person name="Qi W."/>
            <person name="Blom J."/>
            <person name="Goesmann A."/>
            <person name="Smits T.H."/>
            <person name="Bagheri H.C."/>
        </authorList>
    </citation>
    <scope>NUCLEOTIDE SEQUENCE [LARGE SCALE GENOMIC DNA]</scope>
    <source>
        <strain evidence="5">BUZ 2T</strain>
    </source>
</reference>
<dbReference type="InterPro" id="IPR000182">
    <property type="entry name" value="GNAT_dom"/>
</dbReference>
<evidence type="ECO:0000259" key="3">
    <source>
        <dbReference type="PROSITE" id="PS51186"/>
    </source>
</evidence>
<evidence type="ECO:0000256" key="1">
    <source>
        <dbReference type="ARBA" id="ARBA00022679"/>
    </source>
</evidence>
<dbReference type="PROSITE" id="PS51186">
    <property type="entry name" value="GNAT"/>
    <property type="match status" value="1"/>
</dbReference>
<dbReference type="Gene3D" id="3.40.630.30">
    <property type="match status" value="1"/>
</dbReference>
<dbReference type="PANTHER" id="PTHR43877:SF1">
    <property type="entry name" value="ACETYLTRANSFERASE"/>
    <property type="match status" value="1"/>
</dbReference>
<evidence type="ECO:0000313" key="5">
    <source>
        <dbReference type="Proteomes" id="UP000011058"/>
    </source>
</evidence>
<dbReference type="PATRIC" id="fig|1166018.3.peg.2329"/>
<dbReference type="KEGG" id="fae:FAES_5353"/>
<dbReference type="Proteomes" id="UP000011058">
    <property type="component" value="Chromosome"/>
</dbReference>
<accession>I0KGU9</accession>
<proteinExistence type="predicted"/>
<dbReference type="AlphaFoldDB" id="I0KGU9"/>
<dbReference type="PANTHER" id="PTHR43877">
    <property type="entry name" value="AMINOALKYLPHOSPHONATE N-ACETYLTRANSFERASE-RELATED-RELATED"/>
    <property type="match status" value="1"/>
</dbReference>
<dbReference type="OrthoDB" id="9796381at2"/>
<dbReference type="RefSeq" id="WP_015334449.1">
    <property type="nucleotide sequence ID" value="NC_020054.1"/>
</dbReference>
<dbReference type="EMBL" id="HE796683">
    <property type="protein sequence ID" value="CCH03352.1"/>
    <property type="molecule type" value="Genomic_DNA"/>
</dbReference>
<gene>
    <name evidence="4" type="ORF">FAES_5353</name>
</gene>
<dbReference type="GO" id="GO:0016747">
    <property type="term" value="F:acyltransferase activity, transferring groups other than amino-acyl groups"/>
    <property type="evidence" value="ECO:0007669"/>
    <property type="project" value="InterPro"/>
</dbReference>
<feature type="domain" description="N-acetyltransferase" evidence="3">
    <location>
        <begin position="4"/>
        <end position="172"/>
    </location>
</feature>
<dbReference type="InterPro" id="IPR016181">
    <property type="entry name" value="Acyl_CoA_acyltransferase"/>
</dbReference>
<keyword evidence="5" id="KW-1185">Reference proteome</keyword>
<dbReference type="InterPro" id="IPR050832">
    <property type="entry name" value="Bact_Acetyltransf"/>
</dbReference>
<evidence type="ECO:0000256" key="2">
    <source>
        <dbReference type="ARBA" id="ARBA00023315"/>
    </source>
</evidence>
<dbReference type="CDD" id="cd04301">
    <property type="entry name" value="NAT_SF"/>
    <property type="match status" value="1"/>
</dbReference>
<keyword evidence="2" id="KW-0012">Acyltransferase</keyword>
<dbReference type="STRING" id="1166018.FAES_5353"/>
<protein>
    <submittedName>
        <fullName evidence="4">GCN5-related N-acetyltransferase</fullName>
    </submittedName>
</protein>
<dbReference type="HOGENOM" id="CLU_098389_0_0_10"/>
<evidence type="ECO:0000313" key="4">
    <source>
        <dbReference type="EMBL" id="CCH03352.1"/>
    </source>
</evidence>
<sequence>MHQHTILSAGPDDVTALNQLVNSAYRGDSSRQGWTTEADLLGGVRTDEQALHAMIENPNATILLYKIEDQLVGSVYLEKKGDSLYLGMLTVSPELQAGGIGRALLARADLYAREQGCRTITMTVLSQRHELIAWYERRGYHQTGDTRPFPSDDPRFGLPKVPLSFIVLEKDI</sequence>
<keyword evidence="1 4" id="KW-0808">Transferase</keyword>